<organism evidence="1 2">
    <name type="scientific">Arctium lappa</name>
    <name type="common">Greater burdock</name>
    <name type="synonym">Lappa major</name>
    <dbReference type="NCBI Taxonomy" id="4217"/>
    <lineage>
        <taxon>Eukaryota</taxon>
        <taxon>Viridiplantae</taxon>
        <taxon>Streptophyta</taxon>
        <taxon>Embryophyta</taxon>
        <taxon>Tracheophyta</taxon>
        <taxon>Spermatophyta</taxon>
        <taxon>Magnoliopsida</taxon>
        <taxon>eudicotyledons</taxon>
        <taxon>Gunneridae</taxon>
        <taxon>Pentapetalae</taxon>
        <taxon>asterids</taxon>
        <taxon>campanulids</taxon>
        <taxon>Asterales</taxon>
        <taxon>Asteraceae</taxon>
        <taxon>Carduoideae</taxon>
        <taxon>Cardueae</taxon>
        <taxon>Arctiinae</taxon>
        <taxon>Arctium</taxon>
    </lineage>
</organism>
<evidence type="ECO:0000313" key="1">
    <source>
        <dbReference type="EMBL" id="KAI3707381.1"/>
    </source>
</evidence>
<evidence type="ECO:0000313" key="2">
    <source>
        <dbReference type="Proteomes" id="UP001055879"/>
    </source>
</evidence>
<reference evidence="2" key="1">
    <citation type="journal article" date="2022" name="Mol. Ecol. Resour.">
        <title>The genomes of chicory, endive, great burdock and yacon provide insights into Asteraceae palaeo-polyploidization history and plant inulin production.</title>
        <authorList>
            <person name="Fan W."/>
            <person name="Wang S."/>
            <person name="Wang H."/>
            <person name="Wang A."/>
            <person name="Jiang F."/>
            <person name="Liu H."/>
            <person name="Zhao H."/>
            <person name="Xu D."/>
            <person name="Zhang Y."/>
        </authorList>
    </citation>
    <scope>NUCLEOTIDE SEQUENCE [LARGE SCALE GENOMIC DNA]</scope>
    <source>
        <strain evidence="2">cv. Niubang</strain>
    </source>
</reference>
<dbReference type="EMBL" id="CM042054">
    <property type="protein sequence ID" value="KAI3707381.1"/>
    <property type="molecule type" value="Genomic_DNA"/>
</dbReference>
<keyword evidence="2" id="KW-1185">Reference proteome</keyword>
<name>A0ACB9ACY5_ARCLA</name>
<proteinExistence type="predicted"/>
<gene>
    <name evidence="1" type="ORF">L6452_25843</name>
</gene>
<comment type="caution">
    <text evidence="1">The sequence shown here is derived from an EMBL/GenBank/DDBJ whole genome shotgun (WGS) entry which is preliminary data.</text>
</comment>
<accession>A0ACB9ACY5</accession>
<dbReference type="Proteomes" id="UP001055879">
    <property type="component" value="Linkage Group LG08"/>
</dbReference>
<sequence>MLLLSSFNNLQALVLPRLVSLLDLLLPPLYRLSSDASSRHSTICYKIWMVQSAHPVAVQSWWVFETPSTSVASSSGGSLVSSISIWVSINTFKILGQRLSIWF</sequence>
<reference evidence="1 2" key="2">
    <citation type="journal article" date="2022" name="Mol. Ecol. Resour.">
        <title>The genomes of chicory, endive, great burdock and yacon provide insights into Asteraceae paleo-polyploidization history and plant inulin production.</title>
        <authorList>
            <person name="Fan W."/>
            <person name="Wang S."/>
            <person name="Wang H."/>
            <person name="Wang A."/>
            <person name="Jiang F."/>
            <person name="Liu H."/>
            <person name="Zhao H."/>
            <person name="Xu D."/>
            <person name="Zhang Y."/>
        </authorList>
    </citation>
    <scope>NUCLEOTIDE SEQUENCE [LARGE SCALE GENOMIC DNA]</scope>
    <source>
        <strain evidence="2">cv. Niubang</strain>
    </source>
</reference>
<protein>
    <submittedName>
        <fullName evidence="1">Uncharacterized protein</fullName>
    </submittedName>
</protein>